<comment type="subcellular location">
    <subcellularLocation>
        <location evidence="1">Cytoplasm</location>
    </subcellularLocation>
</comment>
<dbReference type="GO" id="GO:0046983">
    <property type="term" value="F:protein dimerization activity"/>
    <property type="evidence" value="ECO:0007669"/>
    <property type="project" value="InterPro"/>
</dbReference>
<evidence type="ECO:0000256" key="8">
    <source>
        <dbReference type="ARBA" id="ARBA00023015"/>
    </source>
</evidence>
<dbReference type="InterPro" id="IPR036390">
    <property type="entry name" value="WH_DNA-bd_sf"/>
</dbReference>
<keyword evidence="7" id="KW-0408">Iron</keyword>
<evidence type="ECO:0000256" key="4">
    <source>
        <dbReference type="ARBA" id="ARBA00016140"/>
    </source>
</evidence>
<dbReference type="InterPro" id="IPR008988">
    <property type="entry name" value="Transcriptional_repressor_C"/>
</dbReference>
<dbReference type="GO" id="GO:0046914">
    <property type="term" value="F:transition metal ion binding"/>
    <property type="evidence" value="ECO:0007669"/>
    <property type="project" value="InterPro"/>
</dbReference>
<evidence type="ECO:0000256" key="1">
    <source>
        <dbReference type="ARBA" id="ARBA00004496"/>
    </source>
</evidence>
<dbReference type="PANTHER" id="PTHR33238">
    <property type="entry name" value="IRON (METAL) DEPENDENT REPRESSOR, DTXR FAMILY"/>
    <property type="match status" value="1"/>
</dbReference>
<dbReference type="RefSeq" id="WP_066489795.1">
    <property type="nucleotide sequence ID" value="NZ_VHIR01000002.1"/>
</dbReference>
<keyword evidence="8" id="KW-0805">Transcription regulation</keyword>
<dbReference type="SUPFAM" id="SSF47979">
    <property type="entry name" value="Iron-dependent repressor protein, dimerization domain"/>
    <property type="match status" value="1"/>
</dbReference>
<dbReference type="GO" id="GO:0003677">
    <property type="term" value="F:DNA binding"/>
    <property type="evidence" value="ECO:0007669"/>
    <property type="project" value="UniProtKB-KW"/>
</dbReference>
<keyword evidence="12" id="KW-0464">Manganese</keyword>
<dbReference type="Proteomes" id="UP000318080">
    <property type="component" value="Unassembled WGS sequence"/>
</dbReference>
<dbReference type="PROSITE" id="PS50944">
    <property type="entry name" value="HTH_DTXR"/>
    <property type="match status" value="1"/>
</dbReference>
<dbReference type="STRING" id="1686286.GCA_900092335_00462"/>
<organism evidence="17 18">
    <name type="scientific">Corynebacterium phoceense</name>
    <dbReference type="NCBI Taxonomy" id="1686286"/>
    <lineage>
        <taxon>Bacteria</taxon>
        <taxon>Bacillati</taxon>
        <taxon>Actinomycetota</taxon>
        <taxon>Actinomycetes</taxon>
        <taxon>Mycobacteriales</taxon>
        <taxon>Corynebacteriaceae</taxon>
        <taxon>Corynebacterium</taxon>
    </lineage>
</organism>
<dbReference type="Pfam" id="PF01325">
    <property type="entry name" value="Fe_dep_repress"/>
    <property type="match status" value="1"/>
</dbReference>
<dbReference type="AlphaFoldDB" id="A0A540R9G3"/>
<accession>A0A540R9G3</accession>
<sequence>MDEHLRLADLPERTQDYLKVLWDIAEHTGGDAVPLGELARRTGQKLPTASEAVKRLAAQRLVYHERYSGVQLTEEGRRLAMGMVRRHRLLETFLVTTLGYTWDEVHEDADQLEHACSDLFVERLDALLGSPARDPHGDPIPDPEGRIEDLGTATLADAPVGATVAIERVRDEDAELLRYLQEHGVRVGESVTVEAVVAGLVRVRVGDAVMPLALDAAREVTVSGM</sequence>
<reference evidence="17 18" key="1">
    <citation type="submission" date="2019-06" db="EMBL/GenBank/DDBJ databases">
        <title>Draft genome of C. phoceense Strain 272.</title>
        <authorList>
            <person name="Pacheco L.G.C."/>
            <person name="Barberis C.M."/>
            <person name="Almuzara M.N."/>
            <person name="Traglia G.M."/>
            <person name="Santos C.S."/>
            <person name="Rocha D.J.P.G."/>
            <person name="Aguiar E.R.G.R."/>
            <person name="Vay C.A."/>
        </authorList>
    </citation>
    <scope>NUCLEOTIDE SEQUENCE [LARGE SCALE GENOMIC DNA]</scope>
    <source>
        <strain evidence="17 18">272</strain>
    </source>
</reference>
<dbReference type="SMART" id="SM00529">
    <property type="entry name" value="HTH_DTXR"/>
    <property type="match status" value="1"/>
</dbReference>
<dbReference type="SUPFAM" id="SSF46785">
    <property type="entry name" value="Winged helix' DNA-binding domain"/>
    <property type="match status" value="1"/>
</dbReference>
<keyword evidence="6" id="KW-0678">Repressor</keyword>
<dbReference type="PANTHER" id="PTHR33238:SF11">
    <property type="entry name" value="TRANSCRIPTIONAL REGULATOR MNTR"/>
    <property type="match status" value="1"/>
</dbReference>
<evidence type="ECO:0000256" key="7">
    <source>
        <dbReference type="ARBA" id="ARBA00023004"/>
    </source>
</evidence>
<dbReference type="Pfam" id="PF02742">
    <property type="entry name" value="Fe_dep_repr_C"/>
    <property type="match status" value="1"/>
</dbReference>
<evidence type="ECO:0000256" key="9">
    <source>
        <dbReference type="ARBA" id="ARBA00023125"/>
    </source>
</evidence>
<dbReference type="GO" id="GO:0045892">
    <property type="term" value="P:negative regulation of DNA-templated transcription"/>
    <property type="evidence" value="ECO:0007669"/>
    <property type="project" value="TreeGrafter"/>
</dbReference>
<comment type="subunit">
    <text evidence="3">Homodimer.</text>
</comment>
<dbReference type="InterPro" id="IPR022687">
    <property type="entry name" value="HTH_DTXR"/>
</dbReference>
<keyword evidence="18" id="KW-1185">Reference proteome</keyword>
<evidence type="ECO:0000256" key="12">
    <source>
        <dbReference type="ARBA" id="ARBA00023211"/>
    </source>
</evidence>
<keyword evidence="5" id="KW-0963">Cytoplasm</keyword>
<keyword evidence="9" id="KW-0238">DNA-binding</keyword>
<dbReference type="InterPro" id="IPR007167">
    <property type="entry name" value="Fe-transptr_FeoA-like"/>
</dbReference>
<keyword evidence="10" id="KW-0010">Activator</keyword>
<evidence type="ECO:0000256" key="3">
    <source>
        <dbReference type="ARBA" id="ARBA00011738"/>
    </source>
</evidence>
<name>A0A540R9G3_9CORY</name>
<protein>
    <recommendedName>
        <fullName evidence="4">Diphtheria toxin repressor</fullName>
    </recommendedName>
    <alternativeName>
        <fullName evidence="14">Iron-dependent diphtheria tox regulatory element</fullName>
    </alternativeName>
    <alternativeName>
        <fullName evidence="13">Manganese transport regulator</fullName>
    </alternativeName>
    <alternativeName>
        <fullName evidence="15">Tox regulatory factor</fullName>
    </alternativeName>
</protein>
<evidence type="ECO:0000256" key="15">
    <source>
        <dbReference type="ARBA" id="ARBA00033329"/>
    </source>
</evidence>
<dbReference type="EMBL" id="VHIR01000002">
    <property type="protein sequence ID" value="TQE44378.1"/>
    <property type="molecule type" value="Genomic_DNA"/>
</dbReference>
<dbReference type="Gene3D" id="2.30.30.90">
    <property type="match status" value="1"/>
</dbReference>
<dbReference type="InterPro" id="IPR050536">
    <property type="entry name" value="DtxR_MntR_Metal-Reg"/>
</dbReference>
<comment type="similarity">
    <text evidence="2">Belongs to the DtxR/MntR family.</text>
</comment>
<dbReference type="InterPro" id="IPR022689">
    <property type="entry name" value="Iron_dep_repressor"/>
</dbReference>
<keyword evidence="11" id="KW-0804">Transcription</keyword>
<evidence type="ECO:0000256" key="14">
    <source>
        <dbReference type="ARBA" id="ARBA00032618"/>
    </source>
</evidence>
<evidence type="ECO:0000256" key="5">
    <source>
        <dbReference type="ARBA" id="ARBA00022490"/>
    </source>
</evidence>
<proteinExistence type="inferred from homology"/>
<evidence type="ECO:0000256" key="11">
    <source>
        <dbReference type="ARBA" id="ARBA00023163"/>
    </source>
</evidence>
<comment type="caution">
    <text evidence="17">The sequence shown here is derived from an EMBL/GenBank/DDBJ whole genome shotgun (WGS) entry which is preliminary data.</text>
</comment>
<evidence type="ECO:0000256" key="10">
    <source>
        <dbReference type="ARBA" id="ARBA00023159"/>
    </source>
</evidence>
<dbReference type="InterPro" id="IPR036421">
    <property type="entry name" value="Fe_dep_repressor_sf"/>
</dbReference>
<dbReference type="InterPro" id="IPR038157">
    <property type="entry name" value="FeoA_core_dom"/>
</dbReference>
<dbReference type="Gene3D" id="1.10.10.10">
    <property type="entry name" value="Winged helix-like DNA-binding domain superfamily/Winged helix DNA-binding domain"/>
    <property type="match status" value="1"/>
</dbReference>
<dbReference type="FunFam" id="1.10.60.10:FF:000004">
    <property type="entry name" value="DtxR family transcriptional regulator"/>
    <property type="match status" value="1"/>
</dbReference>
<evidence type="ECO:0000256" key="13">
    <source>
        <dbReference type="ARBA" id="ARBA00032593"/>
    </source>
</evidence>
<dbReference type="InterPro" id="IPR036388">
    <property type="entry name" value="WH-like_DNA-bd_sf"/>
</dbReference>
<dbReference type="InterPro" id="IPR001367">
    <property type="entry name" value="Fe_dep_repressor"/>
</dbReference>
<gene>
    <name evidence="17" type="ORF">EJK80_01975</name>
</gene>
<feature type="domain" description="HTH dtxR-type" evidence="16">
    <location>
        <begin position="10"/>
        <end position="73"/>
    </location>
</feature>
<dbReference type="SUPFAM" id="SSF50037">
    <property type="entry name" value="C-terminal domain of transcriptional repressors"/>
    <property type="match status" value="1"/>
</dbReference>
<dbReference type="Pfam" id="PF04023">
    <property type="entry name" value="FeoA"/>
    <property type="match status" value="1"/>
</dbReference>
<evidence type="ECO:0000256" key="6">
    <source>
        <dbReference type="ARBA" id="ARBA00022491"/>
    </source>
</evidence>
<evidence type="ECO:0000259" key="16">
    <source>
        <dbReference type="PROSITE" id="PS50944"/>
    </source>
</evidence>
<dbReference type="GO" id="GO:0003700">
    <property type="term" value="F:DNA-binding transcription factor activity"/>
    <property type="evidence" value="ECO:0007669"/>
    <property type="project" value="InterPro"/>
</dbReference>
<dbReference type="Gene3D" id="1.10.60.10">
    <property type="entry name" value="Iron dependent repressor, metal binding and dimerisation domain"/>
    <property type="match status" value="1"/>
</dbReference>
<evidence type="ECO:0000313" key="17">
    <source>
        <dbReference type="EMBL" id="TQE44378.1"/>
    </source>
</evidence>
<dbReference type="SMART" id="SM00899">
    <property type="entry name" value="FeoA"/>
    <property type="match status" value="1"/>
</dbReference>
<dbReference type="GO" id="GO:0005737">
    <property type="term" value="C:cytoplasm"/>
    <property type="evidence" value="ECO:0007669"/>
    <property type="project" value="UniProtKB-SubCell"/>
</dbReference>
<evidence type="ECO:0000256" key="2">
    <source>
        <dbReference type="ARBA" id="ARBA00007871"/>
    </source>
</evidence>
<evidence type="ECO:0000313" key="18">
    <source>
        <dbReference type="Proteomes" id="UP000318080"/>
    </source>
</evidence>